<proteinExistence type="predicted"/>
<organism evidence="1 2">
    <name type="scientific">Pleurodeles waltl</name>
    <name type="common">Iberian ribbed newt</name>
    <dbReference type="NCBI Taxonomy" id="8319"/>
    <lineage>
        <taxon>Eukaryota</taxon>
        <taxon>Metazoa</taxon>
        <taxon>Chordata</taxon>
        <taxon>Craniata</taxon>
        <taxon>Vertebrata</taxon>
        <taxon>Euteleostomi</taxon>
        <taxon>Amphibia</taxon>
        <taxon>Batrachia</taxon>
        <taxon>Caudata</taxon>
        <taxon>Salamandroidea</taxon>
        <taxon>Salamandridae</taxon>
        <taxon>Pleurodelinae</taxon>
        <taxon>Pleurodeles</taxon>
    </lineage>
</organism>
<sequence length="532" mass="57526">MCQAQRFPSCSGHLPRCAPHAAHCASQAALVTFHAALHVPGHASLHVPGTLLPKVLWSPSTLRYTCRAQRFPRCSGHLPRSVPRATHCASQGALVTFHAALHVPGTALPKVLWSPSTQRSTCRAQRFPMCSGHLPRRAPRAGHTASQGALVTFNDALHVPGTALPKVLWSPSMTRSTCQAHCFPRCSGHLPRSAPCSRPRSAPCAGHIASQGALVTFHAALHVPGHAALHMPGTVLPKVLWSPSTPRSTCRAQRFPRCSGLLPHRTPCATCRAQRFPRCSGHLPRRSPRAGHSASQGALVTFHAVLHVQGHTVLHVQGTSLPKVLWSPSTPRSTCRAQHFPRCPSHLPRSAPCARPRSAQRARHSASKGALVTFHAALHVPRTALPKVLWSPSTQRSMCQATHRSTCRAHCFPRCSGHLPRCATRAGHSASQGALVTFHAAFHVPRTALPKVLWSPSTQRSTCRAQRFPRCSGHLPRSAPRAGHSASQCVLVTFHAALHVLATLLPKVLWSPSMTRSTCRAQRFPRCSGHLQ</sequence>
<dbReference type="Proteomes" id="UP001066276">
    <property type="component" value="Chromosome 9"/>
</dbReference>
<name>A0AAV7MH17_PLEWA</name>
<keyword evidence="2" id="KW-1185">Reference proteome</keyword>
<comment type="caution">
    <text evidence="1">The sequence shown here is derived from an EMBL/GenBank/DDBJ whole genome shotgun (WGS) entry which is preliminary data.</text>
</comment>
<evidence type="ECO:0000313" key="1">
    <source>
        <dbReference type="EMBL" id="KAJ1103071.1"/>
    </source>
</evidence>
<accession>A0AAV7MH17</accession>
<gene>
    <name evidence="1" type="ORF">NDU88_000499</name>
</gene>
<protein>
    <submittedName>
        <fullName evidence="1">Uncharacterized protein</fullName>
    </submittedName>
</protein>
<reference evidence="1" key="1">
    <citation type="journal article" date="2022" name="bioRxiv">
        <title>Sequencing and chromosome-scale assembly of the giantPleurodeles waltlgenome.</title>
        <authorList>
            <person name="Brown T."/>
            <person name="Elewa A."/>
            <person name="Iarovenko S."/>
            <person name="Subramanian E."/>
            <person name="Araus A.J."/>
            <person name="Petzold A."/>
            <person name="Susuki M."/>
            <person name="Suzuki K.-i.T."/>
            <person name="Hayashi T."/>
            <person name="Toyoda A."/>
            <person name="Oliveira C."/>
            <person name="Osipova E."/>
            <person name="Leigh N.D."/>
            <person name="Simon A."/>
            <person name="Yun M.H."/>
        </authorList>
    </citation>
    <scope>NUCLEOTIDE SEQUENCE</scope>
    <source>
        <strain evidence="1">20211129_DDA</strain>
        <tissue evidence="1">Liver</tissue>
    </source>
</reference>
<dbReference type="AlphaFoldDB" id="A0AAV7MH17"/>
<dbReference type="EMBL" id="JANPWB010000013">
    <property type="protein sequence ID" value="KAJ1103071.1"/>
    <property type="molecule type" value="Genomic_DNA"/>
</dbReference>
<evidence type="ECO:0000313" key="2">
    <source>
        <dbReference type="Proteomes" id="UP001066276"/>
    </source>
</evidence>